<organism evidence="1">
    <name type="scientific">Oryza meridionalis</name>
    <dbReference type="NCBI Taxonomy" id="40149"/>
    <lineage>
        <taxon>Eukaryota</taxon>
        <taxon>Viridiplantae</taxon>
        <taxon>Streptophyta</taxon>
        <taxon>Embryophyta</taxon>
        <taxon>Tracheophyta</taxon>
        <taxon>Spermatophyta</taxon>
        <taxon>Magnoliopsida</taxon>
        <taxon>Liliopsida</taxon>
        <taxon>Poales</taxon>
        <taxon>Poaceae</taxon>
        <taxon>BOP clade</taxon>
        <taxon>Oryzoideae</taxon>
        <taxon>Oryzeae</taxon>
        <taxon>Oryzinae</taxon>
        <taxon>Oryza</taxon>
    </lineage>
</organism>
<proteinExistence type="predicted"/>
<protein>
    <submittedName>
        <fullName evidence="1">Uncharacterized protein</fullName>
    </submittedName>
</protein>
<dbReference type="EnsemblPlants" id="OMERI11G07560.1">
    <property type="protein sequence ID" value="OMERI11G07560.1"/>
    <property type="gene ID" value="OMERI11G07560"/>
</dbReference>
<evidence type="ECO:0000313" key="1">
    <source>
        <dbReference type="EnsemblPlants" id="OMERI11G07560.1"/>
    </source>
</evidence>
<name>A0A0E0F4D2_9ORYZ</name>
<sequence length="67" mass="7651">MTTRRQMEILYYTQKVVSSCQLCWCMSGPGRSDGEDGFTVATTIMRQSTDSGESWHSKLKVENDLRL</sequence>
<dbReference type="HOGENOM" id="CLU_2816731_0_0_1"/>
<keyword evidence="2" id="KW-1185">Reference proteome</keyword>
<accession>A0A0E0F4D2</accession>
<dbReference type="Proteomes" id="UP000008021">
    <property type="component" value="Chromosome 11"/>
</dbReference>
<dbReference type="Gramene" id="OMERI11G07560.1">
    <property type="protein sequence ID" value="OMERI11G07560.1"/>
    <property type="gene ID" value="OMERI11G07560"/>
</dbReference>
<reference evidence="1" key="2">
    <citation type="submission" date="2018-05" db="EMBL/GenBank/DDBJ databases">
        <title>OmerRS3 (Oryza meridionalis Reference Sequence Version 3).</title>
        <authorList>
            <person name="Zhang J."/>
            <person name="Kudrna D."/>
            <person name="Lee S."/>
            <person name="Talag J."/>
            <person name="Welchert J."/>
            <person name="Wing R.A."/>
        </authorList>
    </citation>
    <scope>NUCLEOTIDE SEQUENCE [LARGE SCALE GENOMIC DNA]</scope>
    <source>
        <strain evidence="1">cv. OR44</strain>
    </source>
</reference>
<evidence type="ECO:0000313" key="2">
    <source>
        <dbReference type="Proteomes" id="UP000008021"/>
    </source>
</evidence>
<reference evidence="1" key="1">
    <citation type="submission" date="2015-04" db="UniProtKB">
        <authorList>
            <consortium name="EnsemblPlants"/>
        </authorList>
    </citation>
    <scope>IDENTIFICATION</scope>
</reference>
<dbReference type="AlphaFoldDB" id="A0A0E0F4D2"/>